<accession>A0A4R5EIR2</accession>
<sequence>MKTIIYFGHHKVGSTALQSFLFRNQTLLMRHGLLYPDVESEGLIHAIVNFLGASEPSEEQAARLSAASQSQPLSMNAREPHNALAFQMLAQATKGSVPDWHKGLPGVPQMIRTLRLQAKLLQPQAVLLCSEVMSNFGPRHPKLIERVRGIYPDTDQVLYCVLRRPDEYLISWHAQRLRFGNKVLSLRDGAALNYTESIHFDYRSMVEPWLDAFRETPRHLRNYADVLTAGGSVEDFFACNDLIMPAGAPAPGRANESLPRAAMEIARRANHDLPAKDASALRKYLLNCGDHITPIPNKDVEMFGTDLRAELFKRFAPIHTWLSEQAGVAAFFPDIDDMTRLRPVPEADATLDFLTQIPQEALPNDTLRDYIRTLKQDRVA</sequence>
<evidence type="ECO:0000313" key="1">
    <source>
        <dbReference type="EMBL" id="TDE34247.1"/>
    </source>
</evidence>
<organism evidence="1 2">
    <name type="scientific">Antarcticimicrobium sediminis</name>
    <dbReference type="NCBI Taxonomy" id="2546227"/>
    <lineage>
        <taxon>Bacteria</taxon>
        <taxon>Pseudomonadati</taxon>
        <taxon>Pseudomonadota</taxon>
        <taxon>Alphaproteobacteria</taxon>
        <taxon>Rhodobacterales</taxon>
        <taxon>Paracoccaceae</taxon>
        <taxon>Antarcticimicrobium</taxon>
    </lineage>
</organism>
<dbReference type="InterPro" id="IPR027417">
    <property type="entry name" value="P-loop_NTPase"/>
</dbReference>
<dbReference type="SUPFAM" id="SSF52540">
    <property type="entry name" value="P-loop containing nucleoside triphosphate hydrolases"/>
    <property type="match status" value="1"/>
</dbReference>
<dbReference type="RefSeq" id="WP_132831379.1">
    <property type="nucleotide sequence ID" value="NZ_SMFP01000021.1"/>
</dbReference>
<protein>
    <recommendedName>
        <fullName evidence="3">Sulfotransferase family protein</fullName>
    </recommendedName>
</protein>
<proteinExistence type="predicted"/>
<dbReference type="AlphaFoldDB" id="A0A4R5EIR2"/>
<keyword evidence="2" id="KW-1185">Reference proteome</keyword>
<gene>
    <name evidence="1" type="ORF">E1B25_20125</name>
</gene>
<evidence type="ECO:0000313" key="2">
    <source>
        <dbReference type="Proteomes" id="UP000294662"/>
    </source>
</evidence>
<name>A0A4R5EIR2_9RHOB</name>
<dbReference type="EMBL" id="SMFP01000021">
    <property type="protein sequence ID" value="TDE34247.1"/>
    <property type="molecule type" value="Genomic_DNA"/>
</dbReference>
<reference evidence="1 2" key="1">
    <citation type="submission" date="2019-03" db="EMBL/GenBank/DDBJ databases">
        <authorList>
            <person name="Zhang S."/>
        </authorList>
    </citation>
    <scope>NUCLEOTIDE SEQUENCE [LARGE SCALE GENOMIC DNA]</scope>
    <source>
        <strain evidence="1 2">S4J41</strain>
    </source>
</reference>
<evidence type="ECO:0008006" key="3">
    <source>
        <dbReference type="Google" id="ProtNLM"/>
    </source>
</evidence>
<dbReference type="OrthoDB" id="547419at2"/>
<comment type="caution">
    <text evidence="1">The sequence shown here is derived from an EMBL/GenBank/DDBJ whole genome shotgun (WGS) entry which is preliminary data.</text>
</comment>
<dbReference type="Proteomes" id="UP000294662">
    <property type="component" value="Unassembled WGS sequence"/>
</dbReference>